<proteinExistence type="inferred from homology"/>
<dbReference type="Proteomes" id="UP001057753">
    <property type="component" value="Unassembled WGS sequence"/>
</dbReference>
<evidence type="ECO:0000256" key="6">
    <source>
        <dbReference type="ARBA" id="ARBA00023143"/>
    </source>
</evidence>
<dbReference type="NCBIfam" id="TIGR02492">
    <property type="entry name" value="flgK_ends"/>
    <property type="match status" value="1"/>
</dbReference>
<keyword evidence="11" id="KW-0966">Cell projection</keyword>
<evidence type="ECO:0000259" key="9">
    <source>
        <dbReference type="Pfam" id="PF06429"/>
    </source>
</evidence>
<dbReference type="PRINTS" id="PR01005">
    <property type="entry name" value="FLGHOOKAP1"/>
</dbReference>
<evidence type="ECO:0000256" key="2">
    <source>
        <dbReference type="ARBA" id="ARBA00004613"/>
    </source>
</evidence>
<keyword evidence="6 7" id="KW-0975">Bacterial flagellum</keyword>
<comment type="similarity">
    <text evidence="3 7">Belongs to the flagella basal body rod proteins family.</text>
</comment>
<dbReference type="InterPro" id="IPR010930">
    <property type="entry name" value="Flg_bb/hook_C_dom"/>
</dbReference>
<feature type="domain" description="Flagellar basal-body/hook protein C-terminal" evidence="9">
    <location>
        <begin position="483"/>
        <end position="520"/>
    </location>
</feature>
<name>A0A9Q4AXW4_SALAG</name>
<dbReference type="PANTHER" id="PTHR30033:SF1">
    <property type="entry name" value="FLAGELLAR HOOK-ASSOCIATED PROTEIN 1"/>
    <property type="match status" value="1"/>
</dbReference>
<dbReference type="AlphaFoldDB" id="A0A9Q4AXW4"/>
<dbReference type="EMBL" id="JABXYM010000001">
    <property type="protein sequence ID" value="MCR6095061.1"/>
    <property type="molecule type" value="Genomic_DNA"/>
</dbReference>
<dbReference type="GO" id="GO:0009424">
    <property type="term" value="C:bacterial-type flagellum hook"/>
    <property type="evidence" value="ECO:0007669"/>
    <property type="project" value="UniProtKB-UniRule"/>
</dbReference>
<dbReference type="GO" id="GO:0044780">
    <property type="term" value="P:bacterial-type flagellum assembly"/>
    <property type="evidence" value="ECO:0007669"/>
    <property type="project" value="InterPro"/>
</dbReference>
<reference evidence="11" key="1">
    <citation type="submission" date="2020-06" db="EMBL/GenBank/DDBJ databases">
        <title>Insight into the genomes of haloalkaliphilic bacilli from Kenyan soda lakes.</title>
        <authorList>
            <person name="Mwirichia R."/>
            <person name="Villamizar G.C."/>
            <person name="Poehlein A."/>
            <person name="Mugweru J."/>
            <person name="Kipnyargis A."/>
            <person name="Kiplimo D."/>
            <person name="Orwa P."/>
            <person name="Daniel R."/>
        </authorList>
    </citation>
    <scope>NUCLEOTIDE SEQUENCE</scope>
    <source>
        <strain evidence="11">B1096_S55</strain>
    </source>
</reference>
<dbReference type="Pfam" id="PF06429">
    <property type="entry name" value="Flg_bbr_C"/>
    <property type="match status" value="1"/>
</dbReference>
<dbReference type="Pfam" id="PF00460">
    <property type="entry name" value="Flg_bb_rod"/>
    <property type="match status" value="1"/>
</dbReference>
<organism evidence="11 12">
    <name type="scientific">Salipaludibacillus agaradhaerens</name>
    <name type="common">Bacillus agaradhaerens</name>
    <dbReference type="NCBI Taxonomy" id="76935"/>
    <lineage>
        <taxon>Bacteria</taxon>
        <taxon>Bacillati</taxon>
        <taxon>Bacillota</taxon>
        <taxon>Bacilli</taxon>
        <taxon>Bacillales</taxon>
        <taxon>Bacillaceae</taxon>
    </lineage>
</organism>
<keyword evidence="5 7" id="KW-0964">Secreted</keyword>
<feature type="domain" description="Flagellar hook-associated protein FlgK helical" evidence="10">
    <location>
        <begin position="102"/>
        <end position="354"/>
    </location>
</feature>
<dbReference type="InterPro" id="IPR001444">
    <property type="entry name" value="Flag_bb_rod_N"/>
</dbReference>
<sequence>MISTFHGLETMRRALSTQQAALYTTGHNIANANTPGYSRQRVNFTQTEAFPNPAFNKPGIPGQLGTGVKAGEIQRIRDSFLDLQFRGENAKLGYWSTKYAALERMEDVMNELDNGNAKVINQFWQALEDVSANPEDAGARAVLQQRGVAVAEAFNHTYESIETIQRDYRDQIGVENSRVNSLLNQINEINKQIASVEVHGLLPNDLYDKRDLLVDELSQFMNIEVERVPSGGNAKEMAEGRYTIHLLDNNGQRLNDIVLLDGSTFEYNEVSVTDADGGQLDGPVTEILIGGTAIAFEDFNSNGSLKAMIEAYGYMEGGEVKGIYNEMMQNLDTMISVFVEEFNNVHSSGWSLSEIEAGEKANGGAGYNFFEFADPHGGGVQGSAKYLKVSEAILSSTDNIAAAREVLDENGNPTAYAGDGSNALNLANVKATQLNYGGQTASLDSFYQGVIGRMAVGVSEASNMTSNFQSLANSINERRQAVSSVSLDEELANMIQFQHAYNAAARNMTAVDEMLDTIINGMGRVGR</sequence>
<gene>
    <name evidence="7 11" type="primary">flgK</name>
    <name evidence="11" type="ORF">HXA33_00675</name>
</gene>
<dbReference type="RefSeq" id="WP_257819717.1">
    <property type="nucleotide sequence ID" value="NZ_JABXYM010000001.1"/>
</dbReference>
<dbReference type="SUPFAM" id="SSF64518">
    <property type="entry name" value="Phase 1 flagellin"/>
    <property type="match status" value="1"/>
</dbReference>
<dbReference type="InterPro" id="IPR002371">
    <property type="entry name" value="FlgK"/>
</dbReference>
<evidence type="ECO:0000256" key="7">
    <source>
        <dbReference type="RuleBase" id="RU362065"/>
    </source>
</evidence>
<protein>
    <recommendedName>
        <fullName evidence="4 7">Flagellar hook-associated protein 1</fullName>
        <shortName evidence="7">HAP1</shortName>
    </recommendedName>
</protein>
<keyword evidence="12" id="KW-1185">Reference proteome</keyword>
<comment type="subcellular location">
    <subcellularLocation>
        <location evidence="1 7">Bacterial flagellum</location>
    </subcellularLocation>
    <subcellularLocation>
        <location evidence="2 7">Secreted</location>
    </subcellularLocation>
</comment>
<evidence type="ECO:0000313" key="11">
    <source>
        <dbReference type="EMBL" id="MCR6095061.1"/>
    </source>
</evidence>
<evidence type="ECO:0000256" key="4">
    <source>
        <dbReference type="ARBA" id="ARBA00016244"/>
    </source>
</evidence>
<evidence type="ECO:0000256" key="3">
    <source>
        <dbReference type="ARBA" id="ARBA00009677"/>
    </source>
</evidence>
<evidence type="ECO:0000313" key="12">
    <source>
        <dbReference type="Proteomes" id="UP001057753"/>
    </source>
</evidence>
<evidence type="ECO:0000256" key="1">
    <source>
        <dbReference type="ARBA" id="ARBA00004365"/>
    </source>
</evidence>
<keyword evidence="11" id="KW-0969">Cilium</keyword>
<dbReference type="Pfam" id="PF22638">
    <property type="entry name" value="FlgK_D1"/>
    <property type="match status" value="1"/>
</dbReference>
<evidence type="ECO:0000259" key="10">
    <source>
        <dbReference type="Pfam" id="PF22638"/>
    </source>
</evidence>
<accession>A0A9Q4AXW4</accession>
<keyword evidence="11" id="KW-0282">Flagellum</keyword>
<evidence type="ECO:0000259" key="8">
    <source>
        <dbReference type="Pfam" id="PF00460"/>
    </source>
</evidence>
<dbReference type="GO" id="GO:0005198">
    <property type="term" value="F:structural molecule activity"/>
    <property type="evidence" value="ECO:0007669"/>
    <property type="project" value="UniProtKB-UniRule"/>
</dbReference>
<comment type="caution">
    <text evidence="11">The sequence shown here is derived from an EMBL/GenBank/DDBJ whole genome shotgun (WGS) entry which is preliminary data.</text>
</comment>
<dbReference type="InterPro" id="IPR053927">
    <property type="entry name" value="FlgK_helical"/>
</dbReference>
<dbReference type="PANTHER" id="PTHR30033">
    <property type="entry name" value="FLAGELLAR HOOK-ASSOCIATED PROTEIN 1"/>
    <property type="match status" value="1"/>
</dbReference>
<feature type="domain" description="Flagellar basal body rod protein N-terminal" evidence="8">
    <location>
        <begin position="8"/>
        <end position="37"/>
    </location>
</feature>
<evidence type="ECO:0000256" key="5">
    <source>
        <dbReference type="ARBA" id="ARBA00022525"/>
    </source>
</evidence>
<dbReference type="GO" id="GO:0005576">
    <property type="term" value="C:extracellular region"/>
    <property type="evidence" value="ECO:0007669"/>
    <property type="project" value="UniProtKB-SubCell"/>
</dbReference>